<keyword evidence="2" id="KW-1185">Reference proteome</keyword>
<comment type="caution">
    <text evidence="1">The sequence shown here is derived from an EMBL/GenBank/DDBJ whole genome shotgun (WGS) entry which is preliminary data.</text>
</comment>
<dbReference type="Proteomes" id="UP000705983">
    <property type="component" value="Unassembled WGS sequence"/>
</dbReference>
<evidence type="ECO:0000313" key="2">
    <source>
        <dbReference type="Proteomes" id="UP000705983"/>
    </source>
</evidence>
<name>A0ABS2TCV8_9ACTO</name>
<proteinExistence type="predicted"/>
<protein>
    <recommendedName>
        <fullName evidence="3">Mutator family transposase</fullName>
    </recommendedName>
</protein>
<accession>A0ABS2TCV8</accession>
<dbReference type="EMBL" id="JAFFJS010000001">
    <property type="protein sequence ID" value="MBM9432486.1"/>
    <property type="molecule type" value="Genomic_DNA"/>
</dbReference>
<reference evidence="2" key="1">
    <citation type="submission" date="2021-02" db="EMBL/GenBank/DDBJ databases">
        <title>Leucobacter sp. CX169.</title>
        <authorList>
            <person name="Cheng Y."/>
        </authorList>
    </citation>
    <scope>NUCLEOTIDE SEQUENCE [LARGE SCALE GENOMIC DNA]</scope>
    <source>
        <strain evidence="2">JY899</strain>
    </source>
</reference>
<gene>
    <name evidence="1" type="ORF">JVW63_02015</name>
</gene>
<dbReference type="RefSeq" id="WP_187996014.1">
    <property type="nucleotide sequence ID" value="NZ_JACEXG010000001.1"/>
</dbReference>
<evidence type="ECO:0000313" key="1">
    <source>
        <dbReference type="EMBL" id="MBM9432486.1"/>
    </source>
</evidence>
<organism evidence="1 2">
    <name type="scientific">Flaviflexus equikiangi</name>
    <dbReference type="NCBI Taxonomy" id="2758573"/>
    <lineage>
        <taxon>Bacteria</taxon>
        <taxon>Bacillati</taxon>
        <taxon>Actinomycetota</taxon>
        <taxon>Actinomycetes</taxon>
        <taxon>Actinomycetales</taxon>
        <taxon>Actinomycetaceae</taxon>
        <taxon>Flaviflexus</taxon>
    </lineage>
</organism>
<sequence length="74" mass="8296">MIYVDGIYLGRRAVILIASTDTHVVGWYLACSEHSQSWGALLSRIAPPQVVVMTLVEIPQFCSLNFPTRGRFRS</sequence>
<evidence type="ECO:0008006" key="3">
    <source>
        <dbReference type="Google" id="ProtNLM"/>
    </source>
</evidence>